<evidence type="ECO:0000256" key="1">
    <source>
        <dbReference type="ARBA" id="ARBA00000142"/>
    </source>
</evidence>
<gene>
    <name evidence="7 8" type="primary">trmB</name>
    <name evidence="8" type="ORF">EGT74_07230</name>
</gene>
<dbReference type="InterPro" id="IPR029063">
    <property type="entry name" value="SAM-dependent_MTases_sf"/>
</dbReference>
<feature type="binding site" evidence="7">
    <location>
        <position position="67"/>
    </location>
    <ligand>
        <name>S-adenosyl-L-methionine</name>
        <dbReference type="ChEBI" id="CHEBI:59789"/>
    </ligand>
</feature>
<comment type="caution">
    <text evidence="7">Lacks conserved residue(s) required for the propagation of feature annotation.</text>
</comment>
<comment type="similarity">
    <text evidence="7">Belongs to the class I-like SAM-binding methyltransferase superfamily. TrmB family.</text>
</comment>
<dbReference type="OrthoDB" id="9802090at2"/>
<dbReference type="Pfam" id="PF02390">
    <property type="entry name" value="Methyltransf_4"/>
    <property type="match status" value="1"/>
</dbReference>
<dbReference type="NCBIfam" id="NF001080">
    <property type="entry name" value="PRK00121.2-2"/>
    <property type="match status" value="1"/>
</dbReference>
<dbReference type="Gene3D" id="3.40.50.150">
    <property type="entry name" value="Vaccinia Virus protein VP39"/>
    <property type="match status" value="1"/>
</dbReference>
<organism evidence="8 9">
    <name type="scientific">Chitinophaga lutea</name>
    <dbReference type="NCBI Taxonomy" id="2488634"/>
    <lineage>
        <taxon>Bacteria</taxon>
        <taxon>Pseudomonadati</taxon>
        <taxon>Bacteroidota</taxon>
        <taxon>Chitinophagia</taxon>
        <taxon>Chitinophagales</taxon>
        <taxon>Chitinophagaceae</taxon>
        <taxon>Chitinophaga</taxon>
    </lineage>
</organism>
<dbReference type="UniPathway" id="UPA00989"/>
<feature type="binding site" evidence="7">
    <location>
        <position position="42"/>
    </location>
    <ligand>
        <name>S-adenosyl-L-methionine</name>
        <dbReference type="ChEBI" id="CHEBI:59789"/>
    </ligand>
</feature>
<dbReference type="PANTHER" id="PTHR23417">
    <property type="entry name" value="3-DEOXY-D-MANNO-OCTULOSONIC-ACID TRANSFERASE/TRNA GUANINE-N 7 - -METHYLTRANSFERASE"/>
    <property type="match status" value="1"/>
</dbReference>
<dbReference type="CDD" id="cd02440">
    <property type="entry name" value="AdoMet_MTases"/>
    <property type="match status" value="1"/>
</dbReference>
<evidence type="ECO:0000256" key="7">
    <source>
        <dbReference type="HAMAP-Rule" id="MF_01057"/>
    </source>
</evidence>
<reference evidence="8 9" key="1">
    <citation type="submission" date="2018-11" db="EMBL/GenBank/DDBJ databases">
        <title>Chitinophaga lutea sp.nov., isolate from arsenic contaminated soil.</title>
        <authorList>
            <person name="Zong Y."/>
        </authorList>
    </citation>
    <scope>NUCLEOTIDE SEQUENCE [LARGE SCALE GENOMIC DNA]</scope>
    <source>
        <strain evidence="8 9">ZY74</strain>
    </source>
</reference>
<protein>
    <recommendedName>
        <fullName evidence="7">tRNA (guanine-N(7)-)-methyltransferase</fullName>
        <ecNumber evidence="7">2.1.1.33</ecNumber>
    </recommendedName>
    <alternativeName>
        <fullName evidence="7">tRNA (guanine(46)-N(7))-methyltransferase</fullName>
    </alternativeName>
    <alternativeName>
        <fullName evidence="7">tRNA(m7G46)-methyltransferase</fullName>
    </alternativeName>
</protein>
<keyword evidence="6 7" id="KW-0819">tRNA processing</keyword>
<feature type="binding site" evidence="7">
    <location>
        <position position="116"/>
    </location>
    <ligand>
        <name>S-adenosyl-L-methionine</name>
        <dbReference type="ChEBI" id="CHEBI:59789"/>
    </ligand>
</feature>
<feature type="binding site" evidence="7">
    <location>
        <begin position="192"/>
        <end position="195"/>
    </location>
    <ligand>
        <name>substrate</name>
    </ligand>
</feature>
<proteinExistence type="inferred from homology"/>
<dbReference type="EC" id="2.1.1.33" evidence="7"/>
<dbReference type="InterPro" id="IPR003358">
    <property type="entry name" value="tRNA_(Gua-N-7)_MeTrfase_Trmb"/>
</dbReference>
<accession>A0A3N4Q140</accession>
<sequence length="236" mass="26893">MGQKKLQRFAEIETFPNVLIYPQNMQGAWAKHFDNNNPLTLELACGKGDYTLGLARRYPAGNFLGVDLKGNRIWRGAKTALNEKLANVAFLRTQIEQLTDYFAPQEVTDIWITFPDPFLRQSKARKRLTHPRFLALYQQVLKPGGTINLKTDSAELYHFTQQVVAAVGCPVLEDIPDVYALDPVPELLRIQTYYEGMHLADGRTIRFLKFTLPAEPIDWRAFKLELEDEEAAGGEH</sequence>
<dbReference type="AlphaFoldDB" id="A0A3N4Q140"/>
<evidence type="ECO:0000256" key="2">
    <source>
        <dbReference type="ARBA" id="ARBA00003015"/>
    </source>
</evidence>
<dbReference type="PANTHER" id="PTHR23417:SF14">
    <property type="entry name" value="PENTACOTRIPEPTIDE-REPEAT REGION OF PRORP DOMAIN-CONTAINING PROTEIN"/>
    <property type="match status" value="1"/>
</dbReference>
<dbReference type="PROSITE" id="PS51625">
    <property type="entry name" value="SAM_MT_TRMB"/>
    <property type="match status" value="1"/>
</dbReference>
<dbReference type="GO" id="GO:0008176">
    <property type="term" value="F:tRNA (guanine(46)-N7)-methyltransferase activity"/>
    <property type="evidence" value="ECO:0007669"/>
    <property type="project" value="UniProtKB-UniRule"/>
</dbReference>
<dbReference type="InterPro" id="IPR055361">
    <property type="entry name" value="tRNA_methyltr_TrmB_bact"/>
</dbReference>
<name>A0A3N4Q140_9BACT</name>
<evidence type="ECO:0000313" key="8">
    <source>
        <dbReference type="EMBL" id="RPE13315.1"/>
    </source>
</evidence>
<keyword evidence="3 7" id="KW-0489">Methyltransferase</keyword>
<comment type="caution">
    <text evidence="8">The sequence shown here is derived from an EMBL/GenBank/DDBJ whole genome shotgun (WGS) entry which is preliminary data.</text>
</comment>
<keyword evidence="4 7" id="KW-0808">Transferase</keyword>
<keyword evidence="9" id="KW-1185">Reference proteome</keyword>
<evidence type="ECO:0000256" key="6">
    <source>
        <dbReference type="ARBA" id="ARBA00022694"/>
    </source>
</evidence>
<dbReference type="HAMAP" id="MF_01057">
    <property type="entry name" value="tRNA_methyltr_TrmB"/>
    <property type="match status" value="1"/>
</dbReference>
<evidence type="ECO:0000313" key="9">
    <source>
        <dbReference type="Proteomes" id="UP000278351"/>
    </source>
</evidence>
<feature type="binding site" evidence="7">
    <location>
        <position position="152"/>
    </location>
    <ligand>
        <name>substrate</name>
    </ligand>
</feature>
<dbReference type="EMBL" id="RPDH01000001">
    <property type="protein sequence ID" value="RPE13315.1"/>
    <property type="molecule type" value="Genomic_DNA"/>
</dbReference>
<comment type="catalytic activity">
    <reaction evidence="1 7">
        <text>guanosine(46) in tRNA + S-adenosyl-L-methionine = N(7)-methylguanosine(46) in tRNA + S-adenosyl-L-homocysteine</text>
        <dbReference type="Rhea" id="RHEA:42708"/>
        <dbReference type="Rhea" id="RHEA-COMP:10188"/>
        <dbReference type="Rhea" id="RHEA-COMP:10189"/>
        <dbReference type="ChEBI" id="CHEBI:57856"/>
        <dbReference type="ChEBI" id="CHEBI:59789"/>
        <dbReference type="ChEBI" id="CHEBI:74269"/>
        <dbReference type="ChEBI" id="CHEBI:74480"/>
        <dbReference type="EC" id="2.1.1.33"/>
    </reaction>
</comment>
<dbReference type="GO" id="GO:0043527">
    <property type="term" value="C:tRNA methyltransferase complex"/>
    <property type="evidence" value="ECO:0007669"/>
    <property type="project" value="TreeGrafter"/>
</dbReference>
<dbReference type="Proteomes" id="UP000278351">
    <property type="component" value="Unassembled WGS sequence"/>
</dbReference>
<evidence type="ECO:0000256" key="5">
    <source>
        <dbReference type="ARBA" id="ARBA00022691"/>
    </source>
</evidence>
<evidence type="ECO:0000256" key="3">
    <source>
        <dbReference type="ARBA" id="ARBA00022603"/>
    </source>
</evidence>
<comment type="function">
    <text evidence="2 7">Catalyzes the formation of N(7)-methylguanine at position 46 (m7G46) in tRNA.</text>
</comment>
<dbReference type="SUPFAM" id="SSF53335">
    <property type="entry name" value="S-adenosyl-L-methionine-dependent methyltransferases"/>
    <property type="match status" value="1"/>
</dbReference>
<evidence type="ECO:0000256" key="4">
    <source>
        <dbReference type="ARBA" id="ARBA00022679"/>
    </source>
</evidence>
<comment type="pathway">
    <text evidence="7">tRNA modification; N(7)-methylguanine-tRNA biosynthesis.</text>
</comment>
<dbReference type="RefSeq" id="WP_123845831.1">
    <property type="nucleotide sequence ID" value="NZ_RPDH01000001.1"/>
</dbReference>
<keyword evidence="5 7" id="KW-0949">S-adenosyl-L-methionine</keyword>